<dbReference type="Pfam" id="PF13439">
    <property type="entry name" value="Glyco_transf_4"/>
    <property type="match status" value="1"/>
</dbReference>
<feature type="domain" description="Glycosyltransferase subfamily 4-like N-terminal" evidence="1">
    <location>
        <begin position="24"/>
        <end position="184"/>
    </location>
</feature>
<dbReference type="SUPFAM" id="SSF53756">
    <property type="entry name" value="UDP-Glycosyltransferase/glycogen phosphorylase"/>
    <property type="match status" value="1"/>
</dbReference>
<organism evidence="2 3">
    <name type="scientific">Pelomonas lactea</name>
    <dbReference type="NCBI Taxonomy" id="3299030"/>
    <lineage>
        <taxon>Bacteria</taxon>
        <taxon>Pseudomonadati</taxon>
        <taxon>Pseudomonadota</taxon>
        <taxon>Betaproteobacteria</taxon>
        <taxon>Burkholderiales</taxon>
        <taxon>Sphaerotilaceae</taxon>
        <taxon>Roseateles</taxon>
    </lineage>
</organism>
<keyword evidence="3" id="KW-1185">Reference proteome</keyword>
<evidence type="ECO:0000259" key="1">
    <source>
        <dbReference type="Pfam" id="PF13439"/>
    </source>
</evidence>
<proteinExistence type="predicted"/>
<dbReference type="Proteomes" id="UP001606302">
    <property type="component" value="Unassembled WGS sequence"/>
</dbReference>
<reference evidence="2 3" key="1">
    <citation type="submission" date="2024-08" db="EMBL/GenBank/DDBJ databases">
        <authorList>
            <person name="Lu H."/>
        </authorList>
    </citation>
    <scope>NUCLEOTIDE SEQUENCE [LARGE SCALE GENOMIC DNA]</scope>
    <source>
        <strain evidence="2 3">DXS20W</strain>
    </source>
</reference>
<evidence type="ECO:0000313" key="2">
    <source>
        <dbReference type="EMBL" id="MFG6461627.1"/>
    </source>
</evidence>
<dbReference type="InterPro" id="IPR028098">
    <property type="entry name" value="Glyco_trans_4-like_N"/>
</dbReference>
<dbReference type="CDD" id="cd03807">
    <property type="entry name" value="GT4_WbnK-like"/>
    <property type="match status" value="1"/>
</dbReference>
<dbReference type="EMBL" id="JBIGHX010000003">
    <property type="protein sequence ID" value="MFG6461627.1"/>
    <property type="molecule type" value="Genomic_DNA"/>
</dbReference>
<dbReference type="Pfam" id="PF13692">
    <property type="entry name" value="Glyco_trans_1_4"/>
    <property type="match status" value="1"/>
</dbReference>
<dbReference type="PANTHER" id="PTHR12526:SF630">
    <property type="entry name" value="GLYCOSYLTRANSFERASE"/>
    <property type="match status" value="1"/>
</dbReference>
<dbReference type="PANTHER" id="PTHR12526">
    <property type="entry name" value="GLYCOSYLTRANSFERASE"/>
    <property type="match status" value="1"/>
</dbReference>
<comment type="caution">
    <text evidence="2">The sequence shown here is derived from an EMBL/GenBank/DDBJ whole genome shotgun (WGS) entry which is preliminary data.</text>
</comment>
<name>A0ABW7GIF6_9BURK</name>
<sequence>MADQRLVWSSRSVKVVHVISSLKVGGAESMLRKLIETSSARDHLVVSLSTVGEMGAILRAQGIEVRALGMGSPLSILRTAARLAALLRQEQPDVVQTWMYHADFLGGLVAKALGIRVVWSVRTTELPQSGSSVTRWIRSCCARLSTKIPARIVYAANASRRLHEGLGYASTKSLVIPNGFQMDRLRHGWASREAIRLEFGLRRGDIAIGCVGRFHDDKDPLNFLRAGARLIQQGHELRLLMVGRELVDGNPTLAGWIQDLGLQGRVLMLGERSDVPACLGAMDVFCLPSKTEGFPNVLGEAMGVGIPCVATDVGDVRVVLGDCGIVVPPEDSEALAAGLEQVLRWSAEERAARVDAGRQRIADHYSIEATCRKFEQVYDGKEDQGESACAV</sequence>
<evidence type="ECO:0000313" key="3">
    <source>
        <dbReference type="Proteomes" id="UP001606302"/>
    </source>
</evidence>
<accession>A0ABW7GIF6</accession>
<dbReference type="Gene3D" id="3.40.50.2000">
    <property type="entry name" value="Glycogen Phosphorylase B"/>
    <property type="match status" value="2"/>
</dbReference>
<protein>
    <submittedName>
        <fullName evidence="2">Glycosyltransferase family 4 protein</fullName>
    </submittedName>
</protein>
<gene>
    <name evidence="2" type="ORF">ACG04Q_08595</name>
</gene>